<keyword evidence="11" id="KW-1185">Reference proteome</keyword>
<dbReference type="FunFam" id="2.60.40.10:FF:002351">
    <property type="entry name" value="Interleukin 13 receptor, alpha 2"/>
    <property type="match status" value="1"/>
</dbReference>
<evidence type="ECO:0000259" key="9">
    <source>
        <dbReference type="Pfam" id="PF09240"/>
    </source>
</evidence>
<evidence type="ECO:0000313" key="10">
    <source>
        <dbReference type="Ensembl" id="ENSSGRP00000067373.1"/>
    </source>
</evidence>
<keyword evidence="3" id="KW-0732">Signal</keyword>
<dbReference type="PANTHER" id="PTHR23037:SF45">
    <property type="entry name" value="INTERLEUKIN 13 RECEPTOR SUBUNIT ALPHA 2"/>
    <property type="match status" value="1"/>
</dbReference>
<accession>A0A672PTY4</accession>
<evidence type="ECO:0000256" key="6">
    <source>
        <dbReference type="ARBA" id="ARBA00023170"/>
    </source>
</evidence>
<dbReference type="Ensembl" id="ENSSGRT00000071811.1">
    <property type="protein sequence ID" value="ENSSGRP00000067373.1"/>
    <property type="gene ID" value="ENSSGRG00000034599.1"/>
</dbReference>
<dbReference type="InterPro" id="IPR036116">
    <property type="entry name" value="FN3_sf"/>
</dbReference>
<keyword evidence="6" id="KW-0675">Receptor</keyword>
<gene>
    <name evidence="10" type="primary">LOC107596132</name>
</gene>
<evidence type="ECO:0000256" key="1">
    <source>
        <dbReference type="ARBA" id="ARBA00004479"/>
    </source>
</evidence>
<name>A0A672PTY4_SINGR</name>
<protein>
    <submittedName>
        <fullName evidence="10">Interleukin-13 receptor subunit alpha-2-like</fullName>
    </submittedName>
</protein>
<feature type="transmembrane region" description="Helical" evidence="8">
    <location>
        <begin position="357"/>
        <end position="378"/>
    </location>
</feature>
<dbReference type="InterPro" id="IPR015321">
    <property type="entry name" value="TypeI_recpt_CBD"/>
</dbReference>
<reference evidence="10" key="2">
    <citation type="submission" date="2025-09" db="UniProtKB">
        <authorList>
            <consortium name="Ensembl"/>
        </authorList>
    </citation>
    <scope>IDENTIFICATION</scope>
</reference>
<evidence type="ECO:0000313" key="11">
    <source>
        <dbReference type="Proteomes" id="UP000472262"/>
    </source>
</evidence>
<proteinExistence type="predicted"/>
<dbReference type="Gene3D" id="2.60.40.10">
    <property type="entry name" value="Immunoglobulins"/>
    <property type="match status" value="3"/>
</dbReference>
<comment type="subcellular location">
    <subcellularLocation>
        <location evidence="1">Membrane</location>
        <topology evidence="1">Single-pass type I membrane protein</topology>
    </subcellularLocation>
</comment>
<evidence type="ECO:0000256" key="2">
    <source>
        <dbReference type="ARBA" id="ARBA00022692"/>
    </source>
</evidence>
<dbReference type="InterPro" id="IPR013783">
    <property type="entry name" value="Ig-like_fold"/>
</dbReference>
<reference evidence="10" key="1">
    <citation type="submission" date="2025-08" db="UniProtKB">
        <authorList>
            <consortium name="Ensembl"/>
        </authorList>
    </citation>
    <scope>IDENTIFICATION</scope>
</reference>
<dbReference type="GO" id="GO:0009897">
    <property type="term" value="C:external side of plasma membrane"/>
    <property type="evidence" value="ECO:0007669"/>
    <property type="project" value="TreeGrafter"/>
</dbReference>
<keyword evidence="4 8" id="KW-1133">Transmembrane helix</keyword>
<dbReference type="PANTHER" id="PTHR23037">
    <property type="entry name" value="CYTOKINE RECEPTOR"/>
    <property type="match status" value="1"/>
</dbReference>
<evidence type="ECO:0000256" key="7">
    <source>
        <dbReference type="ARBA" id="ARBA00023180"/>
    </source>
</evidence>
<keyword evidence="2 8" id="KW-0812">Transmembrane</keyword>
<evidence type="ECO:0000256" key="5">
    <source>
        <dbReference type="ARBA" id="ARBA00023136"/>
    </source>
</evidence>
<dbReference type="InParanoid" id="A0A672PTY4"/>
<evidence type="ECO:0000256" key="3">
    <source>
        <dbReference type="ARBA" id="ARBA00022729"/>
    </source>
</evidence>
<dbReference type="SUPFAM" id="SSF49265">
    <property type="entry name" value="Fibronectin type III"/>
    <property type="match status" value="2"/>
</dbReference>
<dbReference type="AlphaFoldDB" id="A0A672PTY4"/>
<dbReference type="GO" id="GO:0004896">
    <property type="term" value="F:cytokine receptor activity"/>
    <property type="evidence" value="ECO:0007669"/>
    <property type="project" value="TreeGrafter"/>
</dbReference>
<keyword evidence="7" id="KW-0325">Glycoprotein</keyword>
<dbReference type="Pfam" id="PF09240">
    <property type="entry name" value="IL6Ra-bind"/>
    <property type="match status" value="1"/>
</dbReference>
<sequence>MYLYLYINHGSVNDPTQPLGKLKSVHLMQPLRENNSLRVMYLVFRHTYLFYSIFKIQKPLFMPYIYLYYAIILTNVEIYDSKLPSFCVVQSVRTVKLTYAAQFDLEKSVKVRILTVLKCACTNGTEVQGEETEWVYTREPTGVAGSGIRDFHCVFYGKEYMECTWESGPVQPPNSQHYLYYWHKEMDETKECPEYIVLPEGRRGCRFPRESLLEFSNFNLCVNGSSPAGSLRTAYFSVEVQNHVKPAVVSSVHVSETAGGLKLDWSPPSGRVPEHCLEYEVESSTAMENGKEKQERMVFQNLVDTSYGLLRGVDSQKTCFRIRSKVNMYCADGGIWSDWSQTKCTDKETRYIPAWKYLSLVGLLVIGIGILCLSLWILKKICIKKINKKDALYTLYKEKVNKTMPTILSPIFK</sequence>
<dbReference type="Proteomes" id="UP000472262">
    <property type="component" value="Unassembled WGS sequence"/>
</dbReference>
<keyword evidence="5 8" id="KW-0472">Membrane</keyword>
<feature type="domain" description="Type I cytokine receptor cytokine-binding" evidence="9">
    <location>
        <begin position="150"/>
        <end position="243"/>
    </location>
</feature>
<organism evidence="10 11">
    <name type="scientific">Sinocyclocheilus grahami</name>
    <name type="common">Dianchi golden-line fish</name>
    <name type="synonym">Barbus grahami</name>
    <dbReference type="NCBI Taxonomy" id="75366"/>
    <lineage>
        <taxon>Eukaryota</taxon>
        <taxon>Metazoa</taxon>
        <taxon>Chordata</taxon>
        <taxon>Craniata</taxon>
        <taxon>Vertebrata</taxon>
        <taxon>Euteleostomi</taxon>
        <taxon>Actinopterygii</taxon>
        <taxon>Neopterygii</taxon>
        <taxon>Teleostei</taxon>
        <taxon>Ostariophysi</taxon>
        <taxon>Cypriniformes</taxon>
        <taxon>Cyprinidae</taxon>
        <taxon>Cyprininae</taxon>
        <taxon>Sinocyclocheilus</taxon>
    </lineage>
</organism>
<evidence type="ECO:0000256" key="4">
    <source>
        <dbReference type="ARBA" id="ARBA00022989"/>
    </source>
</evidence>
<evidence type="ECO:0000256" key="8">
    <source>
        <dbReference type="SAM" id="Phobius"/>
    </source>
</evidence>